<proteinExistence type="predicted"/>
<dbReference type="Proteomes" id="UP000004923">
    <property type="component" value="Unassembled WGS sequence"/>
</dbReference>
<organism evidence="1 2">
    <name type="scientific">Phascolarctobacterium succinatutens YIT 12067</name>
    <dbReference type="NCBI Taxonomy" id="626939"/>
    <lineage>
        <taxon>Bacteria</taxon>
        <taxon>Bacillati</taxon>
        <taxon>Bacillota</taxon>
        <taxon>Negativicutes</taxon>
        <taxon>Acidaminococcales</taxon>
        <taxon>Acidaminococcaceae</taxon>
        <taxon>Phascolarctobacterium</taxon>
    </lineage>
</organism>
<accession>E8LCW3</accession>
<gene>
    <name evidence="1" type="ORF">HMPREF9443_00686</name>
</gene>
<sequence length="75" mass="8712">EEICAKLLTVPTSNLSHQHPTILFNELDNVLHVITPWLYYIIRTEYVQALDTQKEDGAHRPLFIYAYAIFCFSAD</sequence>
<evidence type="ECO:0000313" key="2">
    <source>
        <dbReference type="Proteomes" id="UP000004923"/>
    </source>
</evidence>
<evidence type="ECO:0000313" key="1">
    <source>
        <dbReference type="EMBL" id="EFY05321.1"/>
    </source>
</evidence>
<dbReference type="HOGENOM" id="CLU_2676960_0_0_9"/>
<protein>
    <submittedName>
        <fullName evidence="1">Uncharacterized protein</fullName>
    </submittedName>
</protein>
<name>E8LCW3_9FIRM</name>
<dbReference type="AlphaFoldDB" id="E8LCW3"/>
<reference evidence="1 2" key="1">
    <citation type="submission" date="2011-01" db="EMBL/GenBank/DDBJ databases">
        <authorList>
            <person name="Weinstock G."/>
            <person name="Sodergren E."/>
            <person name="Clifton S."/>
            <person name="Fulton L."/>
            <person name="Fulton B."/>
            <person name="Courtney L."/>
            <person name="Fronick C."/>
            <person name="Harrison M."/>
            <person name="Strong C."/>
            <person name="Farmer C."/>
            <person name="Delahaunty K."/>
            <person name="Markovic C."/>
            <person name="Hall O."/>
            <person name="Minx P."/>
            <person name="Tomlinson C."/>
            <person name="Mitreva M."/>
            <person name="Hou S."/>
            <person name="Chen J."/>
            <person name="Wollam A."/>
            <person name="Pepin K.H."/>
            <person name="Johnson M."/>
            <person name="Bhonagiri V."/>
            <person name="Zhang X."/>
            <person name="Suruliraj S."/>
            <person name="Warren W."/>
            <person name="Chinwalla A."/>
            <person name="Mardis E.R."/>
            <person name="Wilson R.K."/>
        </authorList>
    </citation>
    <scope>NUCLEOTIDE SEQUENCE [LARGE SCALE GENOMIC DNA]</scope>
    <source>
        <strain evidence="1 2">YIT 12067</strain>
    </source>
</reference>
<comment type="caution">
    <text evidence="1">The sequence shown here is derived from an EMBL/GenBank/DDBJ whole genome shotgun (WGS) entry which is preliminary data.</text>
</comment>
<dbReference type="EMBL" id="AEVN01000025">
    <property type="protein sequence ID" value="EFY05321.1"/>
    <property type="molecule type" value="Genomic_DNA"/>
</dbReference>
<keyword evidence="2" id="KW-1185">Reference proteome</keyword>
<dbReference type="RefSeq" id="WP_009145070.1">
    <property type="nucleotide sequence ID" value="NZ_GL830867.1"/>
</dbReference>
<feature type="non-terminal residue" evidence="1">
    <location>
        <position position="1"/>
    </location>
</feature>